<evidence type="ECO:0000313" key="2">
    <source>
        <dbReference type="Proteomes" id="UP000613011"/>
    </source>
</evidence>
<comment type="caution">
    <text evidence="1">The sequence shown here is derived from an EMBL/GenBank/DDBJ whole genome shotgun (WGS) entry which is preliminary data.</text>
</comment>
<keyword evidence="2" id="KW-1185">Reference proteome</keyword>
<reference evidence="1" key="1">
    <citation type="submission" date="2021-01" db="EMBL/GenBank/DDBJ databases">
        <title>Ramlibacter sp. strain AW1 16S ribosomal RNA gene Genome sequencing and assembly.</title>
        <authorList>
            <person name="Kang M."/>
        </authorList>
    </citation>
    <scope>NUCLEOTIDE SEQUENCE</scope>
    <source>
        <strain evidence="1">AW1</strain>
    </source>
</reference>
<accession>A0A937D6X4</accession>
<dbReference type="InterPro" id="IPR021848">
    <property type="entry name" value="HODM_asu-like"/>
</dbReference>
<dbReference type="Pfam" id="PF11927">
    <property type="entry name" value="HODM_asu-like"/>
    <property type="match status" value="1"/>
</dbReference>
<sequence length="273" mass="29361">MDFDFNLIATPFRMQPGLSRLAPGRAPQLTALDPGSPLHAEKLRVWQSGQSRLCVPGFDPAAAQESIAEQAALDGCGAALAAGAPLELAFEEDLAILDGSDGTLPWLCVCTPSHWAPEQKIGRSFAQVHAPVADNANLIAAAQQLVRLATAGDRWQRHVWTISPSARFDQHPLRHPRQPWPAGDDPAALAQASFLRVERQTFFPVGRGTRQAVFTIRVQLQPLVLAVDTRAKAARLHDSLASMSEAVAAYKGLAPARAGLLRWLARQASDAPA</sequence>
<dbReference type="EMBL" id="JAEQNA010000002">
    <property type="protein sequence ID" value="MBL0420336.1"/>
    <property type="molecule type" value="Genomic_DNA"/>
</dbReference>
<protein>
    <submittedName>
        <fullName evidence="1">DUF3445 domain-containing protein</fullName>
    </submittedName>
</protein>
<dbReference type="AlphaFoldDB" id="A0A937D6X4"/>
<gene>
    <name evidence="1" type="ORF">JI739_08265</name>
</gene>
<organism evidence="1 2">
    <name type="scientific">Ramlibacter aurantiacus</name>
    <dbReference type="NCBI Taxonomy" id="2801330"/>
    <lineage>
        <taxon>Bacteria</taxon>
        <taxon>Pseudomonadati</taxon>
        <taxon>Pseudomonadota</taxon>
        <taxon>Betaproteobacteria</taxon>
        <taxon>Burkholderiales</taxon>
        <taxon>Comamonadaceae</taxon>
        <taxon>Ramlibacter</taxon>
    </lineage>
</organism>
<proteinExistence type="predicted"/>
<name>A0A937D6X4_9BURK</name>
<dbReference type="RefSeq" id="WP_201683418.1">
    <property type="nucleotide sequence ID" value="NZ_JAEQNA010000002.1"/>
</dbReference>
<evidence type="ECO:0000313" key="1">
    <source>
        <dbReference type="EMBL" id="MBL0420336.1"/>
    </source>
</evidence>
<dbReference type="Proteomes" id="UP000613011">
    <property type="component" value="Unassembled WGS sequence"/>
</dbReference>